<proteinExistence type="predicted"/>
<accession>A0ABZ2BS46</accession>
<reference evidence="2" key="1">
    <citation type="submission" date="2024-01" db="EMBL/GenBank/DDBJ databases">
        <title>Roseobacter fucihabitans sp. nov., isolated from the brown alga Fucus spiralis.</title>
        <authorList>
            <person name="Hahnke S."/>
            <person name="Berger M."/>
            <person name="Schlingloff A."/>
            <person name="Athale I."/>
            <person name="Neumann-Schaal M."/>
            <person name="Adenaya A."/>
            <person name="Poehlein A."/>
            <person name="Daniel R."/>
            <person name="Pertersen J."/>
            <person name="Brinkhoff T."/>
        </authorList>
    </citation>
    <scope>NUCLEOTIDE SEQUENCE [LARGE SCALE GENOMIC DNA]</scope>
    <source>
        <strain evidence="2">B14</strain>
    </source>
</reference>
<dbReference type="EMBL" id="CP143423">
    <property type="protein sequence ID" value="WVX47679.1"/>
    <property type="molecule type" value="Genomic_DNA"/>
</dbReference>
<keyword evidence="2" id="KW-1185">Reference proteome</keyword>
<organism evidence="1 2">
    <name type="scientific">Roseobacter fucihabitans</name>
    <dbReference type="NCBI Taxonomy" id="1537242"/>
    <lineage>
        <taxon>Bacteria</taxon>
        <taxon>Pseudomonadati</taxon>
        <taxon>Pseudomonadota</taxon>
        <taxon>Alphaproteobacteria</taxon>
        <taxon>Rhodobacterales</taxon>
        <taxon>Roseobacteraceae</taxon>
        <taxon>Roseobacter</taxon>
    </lineage>
</organism>
<sequence length="39" mass="4423">MRGQAPGSSRIEGSTHRVFTWFFGEMTMLSDHASRKPLL</sequence>
<protein>
    <submittedName>
        <fullName evidence="1">Uncharacterized protein</fullName>
    </submittedName>
</protein>
<dbReference type="Proteomes" id="UP001318682">
    <property type="component" value="Chromosome"/>
</dbReference>
<name>A0ABZ2BS46_9RHOB</name>
<evidence type="ECO:0000313" key="1">
    <source>
        <dbReference type="EMBL" id="WVX47679.1"/>
    </source>
</evidence>
<gene>
    <name evidence="1" type="ORF">ROLI_007500</name>
</gene>
<evidence type="ECO:0000313" key="2">
    <source>
        <dbReference type="Proteomes" id="UP001318682"/>
    </source>
</evidence>